<organism evidence="4 5">
    <name type="scientific">Lentzea alba</name>
    <dbReference type="NCBI Taxonomy" id="2714351"/>
    <lineage>
        <taxon>Bacteria</taxon>
        <taxon>Bacillati</taxon>
        <taxon>Actinomycetota</taxon>
        <taxon>Actinomycetes</taxon>
        <taxon>Pseudonocardiales</taxon>
        <taxon>Pseudonocardiaceae</taxon>
        <taxon>Lentzea</taxon>
    </lineage>
</organism>
<feature type="transmembrane region" description="Helical" evidence="2">
    <location>
        <begin position="93"/>
        <end position="112"/>
    </location>
</feature>
<reference evidence="4 5" key="1">
    <citation type="submission" date="2020-03" db="EMBL/GenBank/DDBJ databases">
        <title>Isolation and identification of active actinomycetes.</title>
        <authorList>
            <person name="Sun X."/>
        </authorList>
    </citation>
    <scope>NUCLEOTIDE SEQUENCE [LARGE SCALE GENOMIC DNA]</scope>
    <source>
        <strain evidence="4 5">NEAU-D13</strain>
    </source>
</reference>
<dbReference type="RefSeq" id="WP_166046624.1">
    <property type="nucleotide sequence ID" value="NZ_JAAMPJ010000004.1"/>
</dbReference>
<gene>
    <name evidence="4" type="ORF">G7043_16905</name>
</gene>
<feature type="transmembrane region" description="Helical" evidence="2">
    <location>
        <begin position="65"/>
        <end position="87"/>
    </location>
</feature>
<evidence type="ECO:0000313" key="4">
    <source>
        <dbReference type="EMBL" id="NGY60610.1"/>
    </source>
</evidence>
<accession>A0A7C9RQN8</accession>
<dbReference type="Pfam" id="PF18181">
    <property type="entry name" value="SLATT_1"/>
    <property type="match status" value="1"/>
</dbReference>
<proteinExistence type="predicted"/>
<evidence type="ECO:0000259" key="3">
    <source>
        <dbReference type="Pfam" id="PF18181"/>
    </source>
</evidence>
<name>A0A7C9RQN8_9PSEU</name>
<protein>
    <submittedName>
        <fullName evidence="4">SLATT domain-containing protein</fullName>
    </submittedName>
</protein>
<evidence type="ECO:0000313" key="5">
    <source>
        <dbReference type="Proteomes" id="UP000481360"/>
    </source>
</evidence>
<dbReference type="NCBIfam" id="NF033634">
    <property type="entry name" value="SLATT_1"/>
    <property type="match status" value="1"/>
</dbReference>
<feature type="compositionally biased region" description="Basic and acidic residues" evidence="1">
    <location>
        <begin position="1"/>
        <end position="16"/>
    </location>
</feature>
<keyword evidence="2" id="KW-0472">Membrane</keyword>
<dbReference type="AlphaFoldDB" id="A0A7C9RQN8"/>
<keyword evidence="2" id="KW-0812">Transmembrane</keyword>
<comment type="caution">
    <text evidence="4">The sequence shown here is derived from an EMBL/GenBank/DDBJ whole genome shotgun (WGS) entry which is preliminary data.</text>
</comment>
<feature type="domain" description="SMODS and SLOG-associating 2TM effector" evidence="3">
    <location>
        <begin position="41"/>
        <end position="161"/>
    </location>
</feature>
<feature type="region of interest" description="Disordered" evidence="1">
    <location>
        <begin position="1"/>
        <end position="29"/>
    </location>
</feature>
<dbReference type="Proteomes" id="UP000481360">
    <property type="component" value="Unassembled WGS sequence"/>
</dbReference>
<evidence type="ECO:0000256" key="1">
    <source>
        <dbReference type="SAM" id="MobiDB-lite"/>
    </source>
</evidence>
<keyword evidence="5" id="KW-1185">Reference proteome</keyword>
<dbReference type="EMBL" id="JAAMPJ010000004">
    <property type="protein sequence ID" value="NGY60610.1"/>
    <property type="molecule type" value="Genomic_DNA"/>
</dbReference>
<keyword evidence="2" id="KW-1133">Transmembrane helix</keyword>
<dbReference type="InterPro" id="IPR040884">
    <property type="entry name" value="SLATT_1"/>
</dbReference>
<sequence length="165" mass="17793">MSTSTEKEAVVNEVAEKPAAPAPAPAPVPVKQREGQFVEAYLRHRFQDRLDHFERGRKRYSAARTWTVAIAAALFIAAAAAAAVGMADGPRRAMWGFAATTLAALATAVSLYEATFGFRRLARESATTSVALQRLAVDGPTPDDVDGERLVAFVTEVESVLRYGR</sequence>
<evidence type="ECO:0000256" key="2">
    <source>
        <dbReference type="SAM" id="Phobius"/>
    </source>
</evidence>